<proteinExistence type="predicted"/>
<comment type="caution">
    <text evidence="2">The sequence shown here is derived from an EMBL/GenBank/DDBJ whole genome shotgun (WGS) entry which is preliminary data.</text>
</comment>
<gene>
    <name evidence="2" type="ORF">FC756_15960</name>
</gene>
<evidence type="ECO:0000256" key="1">
    <source>
        <dbReference type="SAM" id="MobiDB-lite"/>
    </source>
</evidence>
<evidence type="ECO:0000313" key="3">
    <source>
        <dbReference type="Proteomes" id="UP000308744"/>
    </source>
</evidence>
<accession>A0A4U2YWH6</accession>
<reference evidence="2 3" key="1">
    <citation type="submission" date="2019-04" db="EMBL/GenBank/DDBJ databases">
        <title>Lysinibacillus genome sequencing.</title>
        <authorList>
            <person name="Dunlap C."/>
        </authorList>
    </citation>
    <scope>NUCLEOTIDE SEQUENCE [LARGE SCALE GENOMIC DNA]</scope>
    <source>
        <strain evidence="2 3">CCTCC AB 2010389</strain>
    </source>
</reference>
<name>A0A4U2YWH6_9BACI</name>
<evidence type="ECO:0000313" key="2">
    <source>
        <dbReference type="EMBL" id="TKI65544.1"/>
    </source>
</evidence>
<protein>
    <submittedName>
        <fullName evidence="2">YolD-like family protein</fullName>
    </submittedName>
</protein>
<dbReference type="EMBL" id="SZPU01000062">
    <property type="protein sequence ID" value="TKI65544.1"/>
    <property type="molecule type" value="Genomic_DNA"/>
</dbReference>
<feature type="region of interest" description="Disordered" evidence="1">
    <location>
        <begin position="1"/>
        <end position="36"/>
    </location>
</feature>
<sequence length="109" mass="12683">MSFTAVPKPTKWSKPKKLDKPQRTTPTPPKEKKHLDRDEFDLEELAVVLGEAKEENKLKVFTVYKMDEPLQGTVVKMDANTKLIHIQDKIRDIHKVHFLDILKVSDVDY</sequence>
<dbReference type="AlphaFoldDB" id="A0A4U2YWH6"/>
<dbReference type="RefSeq" id="WP_107896361.1">
    <property type="nucleotide sequence ID" value="NZ_PYWM01000020.1"/>
</dbReference>
<dbReference type="Proteomes" id="UP000308744">
    <property type="component" value="Unassembled WGS sequence"/>
</dbReference>
<keyword evidence="3" id="KW-1185">Reference proteome</keyword>
<organism evidence="2 3">
    <name type="scientific">Lysinibacillus mangiferihumi</name>
    <dbReference type="NCBI Taxonomy" id="1130819"/>
    <lineage>
        <taxon>Bacteria</taxon>
        <taxon>Bacillati</taxon>
        <taxon>Bacillota</taxon>
        <taxon>Bacilli</taxon>
        <taxon>Bacillales</taxon>
        <taxon>Bacillaceae</taxon>
        <taxon>Lysinibacillus</taxon>
    </lineage>
</organism>